<evidence type="ECO:0000313" key="13">
    <source>
        <dbReference type="Proteomes" id="UP000694844"/>
    </source>
</evidence>
<evidence type="ECO:0000256" key="5">
    <source>
        <dbReference type="ARBA" id="ARBA00008307"/>
    </source>
</evidence>
<dbReference type="InterPro" id="IPR046903">
    <property type="entry name" value="Mab-21-like_nuc_Trfase"/>
</dbReference>
<evidence type="ECO:0000256" key="8">
    <source>
        <dbReference type="ARBA" id="ARBA00022679"/>
    </source>
</evidence>
<name>A0A8B8AI52_CRAVI</name>
<dbReference type="CDD" id="cd00201">
    <property type="entry name" value="WW"/>
    <property type="match status" value="3"/>
</dbReference>
<dbReference type="KEGG" id="cvn:111101876"/>
<dbReference type="Gene3D" id="1.10.1410.40">
    <property type="match status" value="1"/>
</dbReference>
<evidence type="ECO:0000313" key="16">
    <source>
        <dbReference type="RefSeq" id="XP_022290225.1"/>
    </source>
</evidence>
<dbReference type="RefSeq" id="XP_022290225.1">
    <property type="nucleotide sequence ID" value="XM_022434517.1"/>
</dbReference>
<evidence type="ECO:0000256" key="4">
    <source>
        <dbReference type="ARBA" id="ARBA00004906"/>
    </source>
</evidence>
<evidence type="ECO:0000256" key="7">
    <source>
        <dbReference type="ARBA" id="ARBA00022490"/>
    </source>
</evidence>
<evidence type="ECO:0000256" key="6">
    <source>
        <dbReference type="ARBA" id="ARBA00012485"/>
    </source>
</evidence>
<evidence type="ECO:0000256" key="11">
    <source>
        <dbReference type="ARBA" id="ARBA00023242"/>
    </source>
</evidence>
<dbReference type="GO" id="GO:0061630">
    <property type="term" value="F:ubiquitin protein ligase activity"/>
    <property type="evidence" value="ECO:0007669"/>
    <property type="project" value="UniProtKB-EC"/>
</dbReference>
<dbReference type="GO" id="GO:0005737">
    <property type="term" value="C:cytoplasm"/>
    <property type="evidence" value="ECO:0007669"/>
    <property type="project" value="UniProtKB-SubCell"/>
</dbReference>
<dbReference type="Gene3D" id="2.20.70.10">
    <property type="match status" value="3"/>
</dbReference>
<dbReference type="SMART" id="SM01265">
    <property type="entry name" value="Mab-21"/>
    <property type="match status" value="1"/>
</dbReference>
<dbReference type="GO" id="GO:0045944">
    <property type="term" value="P:positive regulation of transcription by RNA polymerase II"/>
    <property type="evidence" value="ECO:0007669"/>
    <property type="project" value="TreeGrafter"/>
</dbReference>
<dbReference type="PROSITE" id="PS01159">
    <property type="entry name" value="WW_DOMAIN_1"/>
    <property type="match status" value="2"/>
</dbReference>
<dbReference type="GO" id="GO:0035329">
    <property type="term" value="P:hippo signaling"/>
    <property type="evidence" value="ECO:0007669"/>
    <property type="project" value="TreeGrafter"/>
</dbReference>
<dbReference type="FunFam" id="2.20.70.10:FF:000005">
    <property type="entry name" value="E3 ubiquitin-protein ligase"/>
    <property type="match status" value="1"/>
</dbReference>
<keyword evidence="8" id="KW-0808">Transferase</keyword>
<dbReference type="PANTHER" id="PTHR17616">
    <property type="entry name" value="YES-ASSOCIATED PROTEIN YAP1 FAMILY MEMBER"/>
    <property type="match status" value="1"/>
</dbReference>
<dbReference type="InterPro" id="IPR001202">
    <property type="entry name" value="WW_dom"/>
</dbReference>
<dbReference type="EC" id="2.3.2.26" evidence="6"/>
<protein>
    <recommendedName>
        <fullName evidence="6">HECT-type E3 ubiquitin transferase</fullName>
        <ecNumber evidence="6">2.3.2.26</ecNumber>
    </recommendedName>
</protein>
<comment type="catalytic activity">
    <reaction evidence="1">
        <text>S-ubiquitinyl-[E2 ubiquitin-conjugating enzyme]-L-cysteine + [acceptor protein]-L-lysine = [E2 ubiquitin-conjugating enzyme]-L-cysteine + N(6)-ubiquitinyl-[acceptor protein]-L-lysine.</text>
        <dbReference type="EC" id="2.3.2.26"/>
    </reaction>
</comment>
<gene>
    <name evidence="14 15 16" type="primary">LOC111101876</name>
</gene>
<feature type="domain" description="WW" evidence="12">
    <location>
        <begin position="136"/>
        <end position="169"/>
    </location>
</feature>
<dbReference type="InterPro" id="IPR024810">
    <property type="entry name" value="MAB21L/cGLR"/>
</dbReference>
<evidence type="ECO:0000256" key="9">
    <source>
        <dbReference type="ARBA" id="ARBA00022737"/>
    </source>
</evidence>
<feature type="domain" description="WW" evidence="12">
    <location>
        <begin position="18"/>
        <end position="51"/>
    </location>
</feature>
<keyword evidence="11" id="KW-0539">Nucleus</keyword>
<keyword evidence="10" id="KW-0833">Ubl conjugation pathway</keyword>
<keyword evidence="13" id="KW-1185">Reference proteome</keyword>
<sequence length="944" mass="111754">MANYVDHNTRTTTLERPQSLPAGWERRVDPRGRMFYADHNTRTTTWQRLNTDMLNNYSAWQDHRNHRNIQLEHLQNHFLFPNPQSAPQDNDPLGPLPEGWEKRIDPNERVYFVNHKNRTTQWEDPRTQRITREQEDPLPEGWDMKYTANGVRYFVDHNTKTTTFQDPRGGQSKGFDDVYGVKGNTMKYKLEKGFYLSRRDTSSLENLIPRSLWKDAISRILLLENVFGVSTKCEDDIFWAGSVGEGLLDISIIMRANFDIDLMLTYKDRIVVERQDVPLHKCCSILRLENSATYPGYANLKLPYTDNNAEYLYGEDFKHELKDSMITEYLSVIFECNVGTVNKTHGPAKVMEIDWNFYTDTMFEIMSVMKTIDFVRGIRCFEWPSVADEWTCRRRLNWPSIEMITEIKKMGCDVVATGCHGSRTNIKEWRISFVRAERYLIHSLNDAQLKTFVLLKMVFRSRVFGEEFHNTISSYIAKCSFFWVSEEYDGSKWKEGQCLKYLWLCLRKTRDFLENGNCPHYFMRNCNVLHNKLSEEGKQKYPIKIDSFTEISCFKSNVFNLPTFINVISSDLGIDEKFITLKSRKWYEEYVARCIFELVNTNHNDHLVDAIGDLQELLEDFQNKLESCTPVSFYHRLTRFVKCHLVRLKRIAIDGANLPKPLQLKRLKKLLSKESLKLDTSCLSQATQIAHVFFTSKFFERALAIINPIIFQLKQKPFIGMQEMQIFRVCSFEDEFFYYRDYFHWKPVCDITFFKLEESILSDDLQIELFTAEVALKQQRVKKDYLYSVHVHPLVYIYYMKYKCCRHLRNIDNINYAEESRAALTELVIQVLVYTFYEYYSLNLLGCCLKEEGCFKGAMKIFSRAYQRRLHRKSVLYHTALLLRKAFYDLEPMVTDPKIWRYWSETNRVVPCKTCTVPSKKRKASKAKKKKAGKWRRKFYYYSF</sequence>
<comment type="similarity">
    <text evidence="5">Belongs to the mab-21 family.</text>
</comment>
<dbReference type="RefSeq" id="XP_022290223.1">
    <property type="nucleotide sequence ID" value="XM_022434515.1"/>
</dbReference>
<keyword evidence="9" id="KW-0677">Repeat</keyword>
<accession>A0A8B8AI52</accession>
<feature type="domain" description="WW" evidence="12">
    <location>
        <begin position="94"/>
        <end position="127"/>
    </location>
</feature>
<keyword evidence="7" id="KW-0963">Cytoplasm</keyword>
<proteinExistence type="inferred from homology"/>
<reference evidence="14 15" key="1">
    <citation type="submission" date="2025-04" db="UniProtKB">
        <authorList>
            <consortium name="RefSeq"/>
        </authorList>
    </citation>
    <scope>IDENTIFICATION</scope>
    <source>
        <tissue evidence="14 15">Whole sample</tissue>
    </source>
</reference>
<dbReference type="SMART" id="SM00456">
    <property type="entry name" value="WW"/>
    <property type="match status" value="3"/>
</dbReference>
<dbReference type="PROSITE" id="PS50020">
    <property type="entry name" value="WW_DOMAIN_2"/>
    <property type="match status" value="3"/>
</dbReference>
<dbReference type="AlphaFoldDB" id="A0A8B8AI52"/>
<dbReference type="OrthoDB" id="3045089at2759"/>
<evidence type="ECO:0000256" key="1">
    <source>
        <dbReference type="ARBA" id="ARBA00000885"/>
    </source>
</evidence>
<dbReference type="GO" id="GO:0005634">
    <property type="term" value="C:nucleus"/>
    <property type="evidence" value="ECO:0007669"/>
    <property type="project" value="UniProtKB-SubCell"/>
</dbReference>
<dbReference type="SUPFAM" id="SSF51045">
    <property type="entry name" value="WW domain"/>
    <property type="match status" value="3"/>
</dbReference>
<evidence type="ECO:0000259" key="12">
    <source>
        <dbReference type="PROSITE" id="PS50020"/>
    </source>
</evidence>
<dbReference type="Proteomes" id="UP000694844">
    <property type="component" value="Chromosome 6"/>
</dbReference>
<dbReference type="RefSeq" id="XP_022290224.1">
    <property type="nucleotide sequence ID" value="XM_022434516.1"/>
</dbReference>
<comment type="subcellular location">
    <subcellularLocation>
        <location evidence="3">Cytoplasm</location>
    </subcellularLocation>
    <subcellularLocation>
        <location evidence="2">Nucleus</location>
    </subcellularLocation>
</comment>
<organism evidence="13 14">
    <name type="scientific">Crassostrea virginica</name>
    <name type="common">Eastern oyster</name>
    <dbReference type="NCBI Taxonomy" id="6565"/>
    <lineage>
        <taxon>Eukaryota</taxon>
        <taxon>Metazoa</taxon>
        <taxon>Spiralia</taxon>
        <taxon>Lophotrochozoa</taxon>
        <taxon>Mollusca</taxon>
        <taxon>Bivalvia</taxon>
        <taxon>Autobranchia</taxon>
        <taxon>Pteriomorphia</taxon>
        <taxon>Ostreida</taxon>
        <taxon>Ostreoidea</taxon>
        <taxon>Ostreidae</taxon>
        <taxon>Crassostrea</taxon>
    </lineage>
</organism>
<dbReference type="InterPro" id="IPR046906">
    <property type="entry name" value="Mab-21_HhH/H2TH-like"/>
</dbReference>
<dbReference type="GO" id="GO:0003713">
    <property type="term" value="F:transcription coactivator activity"/>
    <property type="evidence" value="ECO:0007669"/>
    <property type="project" value="TreeGrafter"/>
</dbReference>
<dbReference type="InterPro" id="IPR036020">
    <property type="entry name" value="WW_dom_sf"/>
</dbReference>
<dbReference type="PANTHER" id="PTHR17616:SF8">
    <property type="entry name" value="TRANSCRIPTIONAL COACTIVATOR YORKIE"/>
    <property type="match status" value="1"/>
</dbReference>
<evidence type="ECO:0000313" key="14">
    <source>
        <dbReference type="RefSeq" id="XP_022290223.1"/>
    </source>
</evidence>
<evidence type="ECO:0000313" key="15">
    <source>
        <dbReference type="RefSeq" id="XP_022290224.1"/>
    </source>
</evidence>
<comment type="pathway">
    <text evidence="4">Protein modification; protein ubiquitination.</text>
</comment>
<evidence type="ECO:0000256" key="10">
    <source>
        <dbReference type="ARBA" id="ARBA00022786"/>
    </source>
</evidence>
<dbReference type="GeneID" id="111101876"/>
<dbReference type="Pfam" id="PF00397">
    <property type="entry name" value="WW"/>
    <property type="match status" value="3"/>
</dbReference>
<dbReference type="InterPro" id="IPR051583">
    <property type="entry name" value="YAP1"/>
</dbReference>
<evidence type="ECO:0000256" key="2">
    <source>
        <dbReference type="ARBA" id="ARBA00004123"/>
    </source>
</evidence>
<dbReference type="Pfam" id="PF20266">
    <property type="entry name" value="Mab-21_C"/>
    <property type="match status" value="1"/>
</dbReference>
<dbReference type="Pfam" id="PF03281">
    <property type="entry name" value="Mab-21"/>
    <property type="match status" value="1"/>
</dbReference>
<evidence type="ECO:0000256" key="3">
    <source>
        <dbReference type="ARBA" id="ARBA00004496"/>
    </source>
</evidence>